<dbReference type="SMART" id="SM00937">
    <property type="entry name" value="PCRF"/>
    <property type="match status" value="1"/>
</dbReference>
<accession>A0A0W0EDD3</accession>
<dbReference type="PANTHER" id="PTHR43804:SF7">
    <property type="entry name" value="LD18447P"/>
    <property type="match status" value="1"/>
</dbReference>
<dbReference type="PROSITE" id="PS00745">
    <property type="entry name" value="RF_PROK_I"/>
    <property type="match status" value="1"/>
</dbReference>
<protein>
    <recommendedName>
        <fullName evidence="4">Peptide chain release factor 1, mitochondrial</fullName>
    </recommendedName>
</protein>
<dbReference type="GO" id="GO:0005743">
    <property type="term" value="C:mitochondrial inner membrane"/>
    <property type="evidence" value="ECO:0007669"/>
    <property type="project" value="EnsemblFungi"/>
</dbReference>
<evidence type="ECO:0000256" key="4">
    <source>
        <dbReference type="ARBA" id="ARBA00067174"/>
    </source>
</evidence>
<dbReference type="VEuPathDB" id="FungiDB:GWK60_E04631"/>
<dbReference type="PANTHER" id="PTHR43804">
    <property type="entry name" value="LD18447P"/>
    <property type="match status" value="1"/>
</dbReference>
<reference evidence="7 8" key="1">
    <citation type="submission" date="2015-10" db="EMBL/GenBank/DDBJ databases">
        <title>Draft genomes sequences of Candida glabrata isolates 1A, 1B, 2A, 2B, 3A and 3B.</title>
        <authorList>
            <person name="Haavelsrud O.E."/>
            <person name="Gaustad P."/>
        </authorList>
    </citation>
    <scope>NUCLEOTIDE SEQUENCE [LARGE SCALE GENOMIC DNA]</scope>
    <source>
        <strain evidence="7">910700640</strain>
    </source>
</reference>
<organism evidence="7 8">
    <name type="scientific">Candida glabrata</name>
    <name type="common">Yeast</name>
    <name type="synonym">Torulopsis glabrata</name>
    <dbReference type="NCBI Taxonomy" id="5478"/>
    <lineage>
        <taxon>Eukaryota</taxon>
        <taxon>Fungi</taxon>
        <taxon>Dikarya</taxon>
        <taxon>Ascomycota</taxon>
        <taxon>Saccharomycotina</taxon>
        <taxon>Saccharomycetes</taxon>
        <taxon>Saccharomycetales</taxon>
        <taxon>Saccharomycetaceae</taxon>
        <taxon>Nakaseomyces</taxon>
    </lineage>
</organism>
<comment type="caution">
    <text evidence="7">The sequence shown here is derived from an EMBL/GenBank/DDBJ whole genome shotgun (WGS) entry which is preliminary data.</text>
</comment>
<dbReference type="GO" id="GO:0070126">
    <property type="term" value="P:mitochondrial translational termination"/>
    <property type="evidence" value="ECO:0007669"/>
    <property type="project" value="EnsemblFungi"/>
</dbReference>
<dbReference type="InterPro" id="IPR045853">
    <property type="entry name" value="Pep_chain_release_fac_I_sf"/>
</dbReference>
<name>A0A0W0EDD3_CANGB</name>
<dbReference type="Proteomes" id="UP000054886">
    <property type="component" value="Unassembled WGS sequence"/>
</dbReference>
<dbReference type="Pfam" id="PF03462">
    <property type="entry name" value="PCRF"/>
    <property type="match status" value="1"/>
</dbReference>
<dbReference type="FunFam" id="3.30.160.20:FF:000004">
    <property type="entry name" value="Peptide chain release factor 1"/>
    <property type="match status" value="1"/>
</dbReference>
<feature type="domain" description="Prokaryotic-type class I peptide chain release factors" evidence="6">
    <location>
        <begin position="270"/>
        <end position="286"/>
    </location>
</feature>
<dbReference type="AlphaFoldDB" id="A0A0W0EDD3"/>
<evidence type="ECO:0000256" key="1">
    <source>
        <dbReference type="ARBA" id="ARBA00010835"/>
    </source>
</evidence>
<evidence type="ECO:0000256" key="5">
    <source>
        <dbReference type="SAM" id="Coils"/>
    </source>
</evidence>
<dbReference type="VEuPathDB" id="FungiDB:B1J91_E04928g"/>
<keyword evidence="3" id="KW-0648">Protein biosynthesis</keyword>
<keyword evidence="5" id="KW-0175">Coiled coil</keyword>
<evidence type="ECO:0000256" key="3">
    <source>
        <dbReference type="ARBA" id="ARBA00022917"/>
    </source>
</evidence>
<evidence type="ECO:0000313" key="8">
    <source>
        <dbReference type="Proteomes" id="UP000054886"/>
    </source>
</evidence>
<dbReference type="SUPFAM" id="SSF75620">
    <property type="entry name" value="Release factor"/>
    <property type="match status" value="1"/>
</dbReference>
<proteinExistence type="inferred from homology"/>
<dbReference type="VEuPathDB" id="FungiDB:CAGL0E04928g"/>
<sequence length="405" mass="46180">MWIARNNLRVLSRARIPVWRAYRFASTAASEADEEALEFQELNPLLLKRVSGVSKELAELEKQISNGYDEDVQRKYNSLMSLQDVYDRYKEQLGNYRELKEMIDVDKSLAEEAAAELHELVPNLKKTTQDLLHRLIPPHPFAEKACMLELRPGVGGSEAMIFAKDLLNMYIGYAHNKKWKHHIVSIRENEAGSGIMDAVLAIDEPGTYNILKYEAGVHRVQRIPATESKGRTHTSTAAVVVLPQLGDECKDLDAFERSFKPEEIRIDVKRASGKGGQHVNTTESAVRLTHIPTGIMIHMQDERSQHRNKAKAFSILRSKLAELEQQQKAEKERQVRKEQVTTMDRSDKIRTYNFSQNRITDHRCGLNLYDLEGVISGERLDDVINAVRSFDDNIQAESIIETNQS</sequence>
<dbReference type="GO" id="GO:0003747">
    <property type="term" value="F:translation release factor activity"/>
    <property type="evidence" value="ECO:0007669"/>
    <property type="project" value="EnsemblFungi"/>
</dbReference>
<dbReference type="VEuPathDB" id="FungiDB:GVI51_E04653"/>
<dbReference type="Gene3D" id="3.30.160.20">
    <property type="match status" value="1"/>
</dbReference>
<gene>
    <name evidence="7" type="ORF">AO440_001029</name>
</gene>
<dbReference type="InterPro" id="IPR000352">
    <property type="entry name" value="Pep_chain_release_fac_I"/>
</dbReference>
<dbReference type="EMBL" id="LLZZ01000156">
    <property type="protein sequence ID" value="KTA97824.1"/>
    <property type="molecule type" value="Genomic_DNA"/>
</dbReference>
<keyword evidence="2" id="KW-0488">Methylation</keyword>
<dbReference type="Gene3D" id="6.10.140.1950">
    <property type="match status" value="1"/>
</dbReference>
<feature type="coiled-coil region" evidence="5">
    <location>
        <begin position="313"/>
        <end position="341"/>
    </location>
</feature>
<comment type="similarity">
    <text evidence="1">Belongs to the prokaryotic/mitochondrial release factor family.</text>
</comment>
<dbReference type="Gene3D" id="3.30.70.1660">
    <property type="match status" value="1"/>
</dbReference>
<dbReference type="InterPro" id="IPR050057">
    <property type="entry name" value="Prokaryotic/Mito_RF"/>
</dbReference>
<dbReference type="Pfam" id="PF00472">
    <property type="entry name" value="RF-1"/>
    <property type="match status" value="1"/>
</dbReference>
<dbReference type="InterPro" id="IPR005139">
    <property type="entry name" value="PCRF"/>
</dbReference>
<evidence type="ECO:0000259" key="6">
    <source>
        <dbReference type="PROSITE" id="PS00745"/>
    </source>
</evidence>
<evidence type="ECO:0000256" key="2">
    <source>
        <dbReference type="ARBA" id="ARBA00022481"/>
    </source>
</evidence>
<evidence type="ECO:0000313" key="7">
    <source>
        <dbReference type="EMBL" id="KTA97824.1"/>
    </source>
</evidence>